<dbReference type="OrthoDB" id="9798888at2"/>
<dbReference type="InterPro" id="IPR029058">
    <property type="entry name" value="AB_hydrolase_fold"/>
</dbReference>
<reference evidence="2 3" key="1">
    <citation type="journal article" date="2012" name="J. Bacteriol.">
        <title>Genome Sequence of n-Alkane-Degrading Hydrocarboniphaga effusa Strain AP103T (ATCC BAA-332T).</title>
        <authorList>
            <person name="Chang H.K."/>
            <person name="Zylstra G.J."/>
            <person name="Chae J.C."/>
        </authorList>
    </citation>
    <scope>NUCLEOTIDE SEQUENCE [LARGE SCALE GENOMIC DNA]</scope>
    <source>
        <strain evidence="2 3">AP103</strain>
    </source>
</reference>
<accession>I8TBA2</accession>
<feature type="domain" description="AB hydrolase-1" evidence="1">
    <location>
        <begin position="52"/>
        <end position="283"/>
    </location>
</feature>
<comment type="caution">
    <text evidence="2">The sequence shown here is derived from an EMBL/GenBank/DDBJ whole genome shotgun (WGS) entry which is preliminary data.</text>
</comment>
<dbReference type="EMBL" id="AKGD01000001">
    <property type="protein sequence ID" value="EIT71070.1"/>
    <property type="molecule type" value="Genomic_DNA"/>
</dbReference>
<dbReference type="PANTHER" id="PTHR43433:SF5">
    <property type="entry name" value="AB HYDROLASE-1 DOMAIN-CONTAINING PROTEIN"/>
    <property type="match status" value="1"/>
</dbReference>
<sequence>MSVAALEWKPARASTNGVELAYEEAGPHDGACVLLIPGLSWQLIHWPDDYCRLLVEQGLRVVRIDNRDAGLSTILKGRTRINLVKATIRSKLRLRVAADYTLHDMAADVIGLLDALAIGRAHLVGMSMGGMIAQIVAGTAPERVASLTSIMSTTNHPWLPGAAAAVQKRLISRSPDNQRETIVARDMAMQAMIGSPRYPASETQRRLLAERAFDRAHRPGGVLRQMNAIIATGSFERTLKQITAPTQIIHGRDDLLVRPAGGKRSARRIRGAQLAIIDGMGHDLPQALLPQIAQLTLDNIARA</sequence>
<dbReference type="AlphaFoldDB" id="I8TBA2"/>
<name>I8TBA2_9GAMM</name>
<dbReference type="Proteomes" id="UP000003704">
    <property type="component" value="Unassembled WGS sequence"/>
</dbReference>
<dbReference type="SUPFAM" id="SSF53474">
    <property type="entry name" value="alpha/beta-Hydrolases"/>
    <property type="match status" value="1"/>
</dbReference>
<evidence type="ECO:0000313" key="2">
    <source>
        <dbReference type="EMBL" id="EIT71070.1"/>
    </source>
</evidence>
<gene>
    <name evidence="2" type="ORF">WQQ_12070</name>
</gene>
<dbReference type="STRING" id="1172194.WQQ_12070"/>
<protein>
    <recommendedName>
        <fullName evidence="1">AB hydrolase-1 domain-containing protein</fullName>
    </recommendedName>
</protein>
<proteinExistence type="predicted"/>
<organism evidence="2 3">
    <name type="scientific">Hydrocarboniphaga effusa AP103</name>
    <dbReference type="NCBI Taxonomy" id="1172194"/>
    <lineage>
        <taxon>Bacteria</taxon>
        <taxon>Pseudomonadati</taxon>
        <taxon>Pseudomonadota</taxon>
        <taxon>Gammaproteobacteria</taxon>
        <taxon>Nevskiales</taxon>
        <taxon>Nevskiaceae</taxon>
        <taxon>Hydrocarboniphaga</taxon>
    </lineage>
</organism>
<dbReference type="InterPro" id="IPR050471">
    <property type="entry name" value="AB_hydrolase"/>
</dbReference>
<dbReference type="Gene3D" id="3.40.50.1820">
    <property type="entry name" value="alpha/beta hydrolase"/>
    <property type="match status" value="1"/>
</dbReference>
<dbReference type="PANTHER" id="PTHR43433">
    <property type="entry name" value="HYDROLASE, ALPHA/BETA FOLD FAMILY PROTEIN"/>
    <property type="match status" value="1"/>
</dbReference>
<dbReference type="RefSeq" id="WP_007184161.1">
    <property type="nucleotide sequence ID" value="NZ_AKGD01000001.1"/>
</dbReference>
<evidence type="ECO:0000259" key="1">
    <source>
        <dbReference type="Pfam" id="PF00561"/>
    </source>
</evidence>
<keyword evidence="3" id="KW-1185">Reference proteome</keyword>
<dbReference type="InterPro" id="IPR000073">
    <property type="entry name" value="AB_hydrolase_1"/>
</dbReference>
<evidence type="ECO:0000313" key="3">
    <source>
        <dbReference type="Proteomes" id="UP000003704"/>
    </source>
</evidence>
<dbReference type="Pfam" id="PF00561">
    <property type="entry name" value="Abhydrolase_1"/>
    <property type="match status" value="1"/>
</dbReference>